<evidence type="ECO:0000313" key="3">
    <source>
        <dbReference type="Proteomes" id="UP000565078"/>
    </source>
</evidence>
<protein>
    <submittedName>
        <fullName evidence="2">Uncharacterized protein</fullName>
    </submittedName>
</protein>
<gene>
    <name evidence="2" type="ORF">HA254_01595</name>
</gene>
<evidence type="ECO:0000313" key="2">
    <source>
        <dbReference type="EMBL" id="HIH09342.1"/>
    </source>
</evidence>
<evidence type="ECO:0000256" key="1">
    <source>
        <dbReference type="SAM" id="Phobius"/>
    </source>
</evidence>
<keyword evidence="1" id="KW-0812">Transmembrane</keyword>
<dbReference type="AlphaFoldDB" id="A0A7J4IV69"/>
<proteinExistence type="predicted"/>
<sequence>MALAISALPAFLFMLLTITSFQIEIFFGVVFFWLLLSVLMVILLLPFAWGFYNQRKTFGYLALFTVIFTLGNIAAAMAAYALF</sequence>
<name>A0A7J4IV69_9ARCH</name>
<dbReference type="EMBL" id="DUGC01000030">
    <property type="protein sequence ID" value="HIH09342.1"/>
    <property type="molecule type" value="Genomic_DNA"/>
</dbReference>
<comment type="caution">
    <text evidence="2">The sequence shown here is derived from an EMBL/GenBank/DDBJ whole genome shotgun (WGS) entry which is preliminary data.</text>
</comment>
<organism evidence="2 3">
    <name type="scientific">Candidatus Iainarchaeum sp</name>
    <dbReference type="NCBI Taxonomy" id="3101447"/>
    <lineage>
        <taxon>Archaea</taxon>
        <taxon>Candidatus Iainarchaeota</taxon>
        <taxon>Candidatus Iainarchaeia</taxon>
        <taxon>Candidatus Iainarchaeales</taxon>
        <taxon>Candidatus Iainarchaeaceae</taxon>
        <taxon>Candidatus Iainarchaeum</taxon>
    </lineage>
</organism>
<reference evidence="3" key="1">
    <citation type="journal article" date="2020" name="bioRxiv">
        <title>A rank-normalized archaeal taxonomy based on genome phylogeny resolves widespread incomplete and uneven classifications.</title>
        <authorList>
            <person name="Rinke C."/>
            <person name="Chuvochina M."/>
            <person name="Mussig A.J."/>
            <person name="Chaumeil P.-A."/>
            <person name="Waite D.W."/>
            <person name="Whitman W.B."/>
            <person name="Parks D.H."/>
            <person name="Hugenholtz P."/>
        </authorList>
    </citation>
    <scope>NUCLEOTIDE SEQUENCE [LARGE SCALE GENOMIC DNA]</scope>
</reference>
<dbReference type="Proteomes" id="UP000565078">
    <property type="component" value="Unassembled WGS sequence"/>
</dbReference>
<feature type="transmembrane region" description="Helical" evidence="1">
    <location>
        <begin position="30"/>
        <end position="51"/>
    </location>
</feature>
<keyword evidence="1" id="KW-0472">Membrane</keyword>
<feature type="transmembrane region" description="Helical" evidence="1">
    <location>
        <begin position="58"/>
        <end position="82"/>
    </location>
</feature>
<keyword evidence="1" id="KW-1133">Transmembrane helix</keyword>
<accession>A0A7J4IV69</accession>